<gene>
    <name evidence="2" type="ORF">GXW71_33685</name>
</gene>
<feature type="compositionally biased region" description="Low complexity" evidence="1">
    <location>
        <begin position="108"/>
        <end position="129"/>
    </location>
</feature>
<evidence type="ECO:0000313" key="2">
    <source>
        <dbReference type="EMBL" id="MBR0669350.1"/>
    </source>
</evidence>
<dbReference type="EMBL" id="JAAGBB010000101">
    <property type="protein sequence ID" value="MBR0669350.1"/>
    <property type="molecule type" value="Genomic_DNA"/>
</dbReference>
<protein>
    <submittedName>
        <fullName evidence="2">Uncharacterized protein</fullName>
    </submittedName>
</protein>
<evidence type="ECO:0000256" key="1">
    <source>
        <dbReference type="SAM" id="MobiDB-lite"/>
    </source>
</evidence>
<evidence type="ECO:0000313" key="3">
    <source>
        <dbReference type="Proteomes" id="UP001196870"/>
    </source>
</evidence>
<feature type="region of interest" description="Disordered" evidence="1">
    <location>
        <begin position="101"/>
        <end position="129"/>
    </location>
</feature>
<keyword evidence="3" id="KW-1185">Reference proteome</keyword>
<organism evidence="2 3">
    <name type="scientific">Plastoroseomonas hellenica</name>
    <dbReference type="NCBI Taxonomy" id="2687306"/>
    <lineage>
        <taxon>Bacteria</taxon>
        <taxon>Pseudomonadati</taxon>
        <taxon>Pseudomonadota</taxon>
        <taxon>Alphaproteobacteria</taxon>
        <taxon>Acetobacterales</taxon>
        <taxon>Acetobacteraceae</taxon>
        <taxon>Plastoroseomonas</taxon>
    </lineage>
</organism>
<dbReference type="Proteomes" id="UP001196870">
    <property type="component" value="Unassembled WGS sequence"/>
</dbReference>
<accession>A0ABS5F9W2</accession>
<sequence length="129" mass="13665">MRAPCAFEAAARNYLSLCDAPPAAPSLAQAVRALGRHIPCATLYADQAGRCKVLAAWCRGGGGVADLLYAERHAAWGVWWRRMEQAQRFAAAAVRMGATGVPADHIAPDSSSRSRSNPSSVPRMRSAGS</sequence>
<reference evidence="3" key="1">
    <citation type="journal article" date="2021" name="Syst. Appl. Microbiol.">
        <title>Roseomonas hellenica sp. nov., isolated from roots of wild-growing Alkanna tinctoria.</title>
        <authorList>
            <person name="Rat A."/>
            <person name="Naranjo H.D."/>
            <person name="Lebbe L."/>
            <person name="Cnockaert M."/>
            <person name="Krigas N."/>
            <person name="Grigoriadou K."/>
            <person name="Maloupa E."/>
            <person name="Willems A."/>
        </authorList>
    </citation>
    <scope>NUCLEOTIDE SEQUENCE [LARGE SCALE GENOMIC DNA]</scope>
    <source>
        <strain evidence="3">LMG 31523</strain>
    </source>
</reference>
<name>A0ABS5F9W2_9PROT</name>
<comment type="caution">
    <text evidence="2">The sequence shown here is derived from an EMBL/GenBank/DDBJ whole genome shotgun (WGS) entry which is preliminary data.</text>
</comment>
<proteinExistence type="predicted"/>
<dbReference type="RefSeq" id="WP_211858309.1">
    <property type="nucleotide sequence ID" value="NZ_JAAGBB010000101.1"/>
</dbReference>